<organism evidence="4 5">
    <name type="scientific">Endozoicomonas gorgoniicola</name>
    <dbReference type="NCBI Taxonomy" id="1234144"/>
    <lineage>
        <taxon>Bacteria</taxon>
        <taxon>Pseudomonadati</taxon>
        <taxon>Pseudomonadota</taxon>
        <taxon>Gammaproteobacteria</taxon>
        <taxon>Oceanospirillales</taxon>
        <taxon>Endozoicomonadaceae</taxon>
        <taxon>Endozoicomonas</taxon>
    </lineage>
</organism>
<proteinExistence type="predicted"/>
<dbReference type="InterPro" id="IPR047658">
    <property type="entry name" value="IS4-like_transpos"/>
</dbReference>
<dbReference type="RefSeq" id="WP_262565188.1">
    <property type="nucleotide sequence ID" value="NZ_JAPFCC010000001.1"/>
</dbReference>
<dbReference type="InterPro" id="IPR012337">
    <property type="entry name" value="RNaseH-like_sf"/>
</dbReference>
<evidence type="ECO:0000313" key="5">
    <source>
        <dbReference type="Proteomes" id="UP001209854"/>
    </source>
</evidence>
<evidence type="ECO:0000313" key="4">
    <source>
        <dbReference type="EMBL" id="MCW7555431.1"/>
    </source>
</evidence>
<evidence type="ECO:0000313" key="3">
    <source>
        <dbReference type="EMBL" id="MCW7553045.1"/>
    </source>
</evidence>
<dbReference type="EMBL" id="JAPFCC010000001">
    <property type="protein sequence ID" value="MCW7552791.1"/>
    <property type="molecule type" value="Genomic_DNA"/>
</dbReference>
<evidence type="ECO:0000259" key="1">
    <source>
        <dbReference type="Pfam" id="PF01609"/>
    </source>
</evidence>
<dbReference type="EMBL" id="JAPFCC010000001">
    <property type="protein sequence ID" value="MCW7555431.1"/>
    <property type="molecule type" value="Genomic_DNA"/>
</dbReference>
<dbReference type="EMBL" id="JAPFCC010000001">
    <property type="protein sequence ID" value="MCW7553045.1"/>
    <property type="molecule type" value="Genomic_DNA"/>
</dbReference>
<sequence length="355" mass="41519">MKEVSSLAAELKAHLPWHQARIIFLAQFMLSLLRARSTNLYRVAENFQSTALTESSYRRIKRFFWGYEVCLKQIGKLILHWLGLERYTLCMDRTNWKYGGKDINYLVVSVAWQGVSIPIAWVCLTKGGGNSSTQERIDLMKKVIALIPAEKIDNLLADREFIGREWFEWLEQNHLLFRLRIREDFSIDGRNGKKLRAGQLFRHLKYGQSEVWMTKRRVSDVLLYIAARRSPKGLLIVVGTKNPETMIDDYSQRWSIETLFGCLKKRGFEIESTHMTEPEKMDKLMAILALTFLWCMVAGHWKYGEADQLPLNKHYRPQNSLFRLGLDLLRRVLVNSCRRSDETSFSDLLYVLSRT</sequence>
<reference evidence="4 5" key="1">
    <citation type="submission" date="2022-10" db="EMBL/GenBank/DDBJ databases">
        <title>High-quality genome sequences of two octocoral-associated bacteria, Endozoicomonas euniceicola EF212 and Endozoicomonas gorgoniicola PS125.</title>
        <authorList>
            <person name="Chiou Y.-J."/>
            <person name="Chen Y.-H."/>
        </authorList>
    </citation>
    <scope>NUCLEOTIDE SEQUENCE [LARGE SCALE GENOMIC DNA]</scope>
    <source>
        <strain evidence="4 5">PS125</strain>
    </source>
</reference>
<dbReference type="Proteomes" id="UP001209854">
    <property type="component" value="Unassembled WGS sequence"/>
</dbReference>
<comment type="caution">
    <text evidence="4">The sequence shown here is derived from an EMBL/GenBank/DDBJ whole genome shotgun (WGS) entry which is preliminary data.</text>
</comment>
<name>A0ABT3N1D2_9GAMM</name>
<protein>
    <submittedName>
        <fullName evidence="4">IS4 family transposase</fullName>
    </submittedName>
</protein>
<dbReference type="InterPro" id="IPR002559">
    <property type="entry name" value="Transposase_11"/>
</dbReference>
<evidence type="ECO:0000313" key="2">
    <source>
        <dbReference type="EMBL" id="MCW7552791.1"/>
    </source>
</evidence>
<gene>
    <name evidence="2" type="ORF">NX722_09070</name>
    <name evidence="3" type="ORF">NX722_10430</name>
    <name evidence="4" type="ORF">NX722_22950</name>
</gene>
<dbReference type="NCBIfam" id="NF033591">
    <property type="entry name" value="transpos_IS4_2"/>
    <property type="match status" value="1"/>
</dbReference>
<dbReference type="SUPFAM" id="SSF53098">
    <property type="entry name" value="Ribonuclease H-like"/>
    <property type="match status" value="1"/>
</dbReference>
<accession>A0ABT3N1D2</accession>
<dbReference type="Pfam" id="PF01609">
    <property type="entry name" value="DDE_Tnp_1"/>
    <property type="match status" value="1"/>
</dbReference>
<keyword evidence="5" id="KW-1185">Reference proteome</keyword>
<feature type="domain" description="Transposase IS4-like" evidence="1">
    <location>
        <begin position="88"/>
        <end position="291"/>
    </location>
</feature>